<dbReference type="PANTHER" id="PTHR36362">
    <property type="entry name" value="DNA-DIRECTED RNA POLYMERASE SUBUNIT BETA"/>
    <property type="match status" value="1"/>
</dbReference>
<comment type="caution">
    <text evidence="2">The sequence shown here is derived from an EMBL/GenBank/DDBJ whole genome shotgun (WGS) entry which is preliminary data.</text>
</comment>
<accession>A0A843WZC3</accession>
<evidence type="ECO:0000313" key="3">
    <source>
        <dbReference type="Proteomes" id="UP000652761"/>
    </source>
</evidence>
<dbReference type="OrthoDB" id="3176171at2759"/>
<proteinExistence type="predicted"/>
<keyword evidence="3" id="KW-1185">Reference proteome</keyword>
<organism evidence="2 3">
    <name type="scientific">Colocasia esculenta</name>
    <name type="common">Wild taro</name>
    <name type="synonym">Arum esculentum</name>
    <dbReference type="NCBI Taxonomy" id="4460"/>
    <lineage>
        <taxon>Eukaryota</taxon>
        <taxon>Viridiplantae</taxon>
        <taxon>Streptophyta</taxon>
        <taxon>Embryophyta</taxon>
        <taxon>Tracheophyta</taxon>
        <taxon>Spermatophyta</taxon>
        <taxon>Magnoliopsida</taxon>
        <taxon>Liliopsida</taxon>
        <taxon>Araceae</taxon>
        <taxon>Aroideae</taxon>
        <taxon>Colocasieae</taxon>
        <taxon>Colocasia</taxon>
    </lineage>
</organism>
<keyword evidence="1" id="KW-0175">Coiled coil</keyword>
<name>A0A843WZC3_COLES</name>
<reference evidence="2" key="1">
    <citation type="submission" date="2017-07" db="EMBL/GenBank/DDBJ databases">
        <title>Taro Niue Genome Assembly and Annotation.</title>
        <authorList>
            <person name="Atibalentja N."/>
            <person name="Keating K."/>
            <person name="Fields C.J."/>
        </authorList>
    </citation>
    <scope>NUCLEOTIDE SEQUENCE</scope>
    <source>
        <strain evidence="2">Niue_2</strain>
        <tissue evidence="2">Leaf</tissue>
    </source>
</reference>
<dbReference type="AlphaFoldDB" id="A0A843WZC3"/>
<dbReference type="Proteomes" id="UP000652761">
    <property type="component" value="Unassembled WGS sequence"/>
</dbReference>
<sequence length="338" mass="38665">MPLLRAEAEEKRHVPAPPLLIGDYEKLEIYAFEMEAEIASLEEKLMASVGEREEALTRNGILETELEALSNQLNTTNSELKLMGDEITSLTLRLDESESLSRSLKANHDFILREKEEMEMQLTDALLEFETKKSTWLTAEKVLLDTDEKCKSKIARLSEDLVKVKSEMESCQNLCKNLQKNLSSSEENAKAERKCSMARSLEIAQLKNGFEMLEITRLICEVELLTARKTAEELSEKLINMEVKAQNPIVCYDLTCDLAKESMNKEMLSNNIEKTKLRMKLRSTQAKLDAFRGRYMEAVDEMELMNKKFEAASTKLKERLASYGIEILNLKKQLSTKD</sequence>
<feature type="coiled-coil region" evidence="1">
    <location>
        <begin position="24"/>
        <end position="86"/>
    </location>
</feature>
<evidence type="ECO:0000313" key="2">
    <source>
        <dbReference type="EMBL" id="MQM13586.1"/>
    </source>
</evidence>
<dbReference type="PANTHER" id="PTHR36362:SF3">
    <property type="entry name" value="PROTEIN HOOK HOMOLOG 3-LIKE"/>
    <property type="match status" value="1"/>
</dbReference>
<protein>
    <submittedName>
        <fullName evidence="2">Uncharacterized protein</fullName>
    </submittedName>
</protein>
<feature type="coiled-coil region" evidence="1">
    <location>
        <begin position="154"/>
        <end position="188"/>
    </location>
</feature>
<dbReference type="EMBL" id="NMUH01005745">
    <property type="protein sequence ID" value="MQM13586.1"/>
    <property type="molecule type" value="Genomic_DNA"/>
</dbReference>
<dbReference type="GO" id="GO:0012505">
    <property type="term" value="C:endomembrane system"/>
    <property type="evidence" value="ECO:0007669"/>
    <property type="project" value="TreeGrafter"/>
</dbReference>
<gene>
    <name evidence="2" type="ORF">Taro_046512</name>
</gene>
<evidence type="ECO:0000256" key="1">
    <source>
        <dbReference type="SAM" id="Coils"/>
    </source>
</evidence>